<proteinExistence type="predicted"/>
<feature type="non-terminal residue" evidence="1">
    <location>
        <position position="99"/>
    </location>
</feature>
<dbReference type="AlphaFoldDB" id="A0AAQ4FER6"/>
<protein>
    <recommendedName>
        <fullName evidence="3">Acyl-coa synthetase</fullName>
    </recommendedName>
</protein>
<dbReference type="EMBL" id="JARKHS020003560">
    <property type="protein sequence ID" value="KAK8785436.1"/>
    <property type="molecule type" value="Genomic_DNA"/>
</dbReference>
<name>A0AAQ4FER6_AMBAM</name>
<dbReference type="Proteomes" id="UP001321473">
    <property type="component" value="Unassembled WGS sequence"/>
</dbReference>
<comment type="caution">
    <text evidence="1">The sequence shown here is derived from an EMBL/GenBank/DDBJ whole genome shotgun (WGS) entry which is preliminary data.</text>
</comment>
<keyword evidence="2" id="KW-1185">Reference proteome</keyword>
<accession>A0AAQ4FER6</accession>
<evidence type="ECO:0000313" key="2">
    <source>
        <dbReference type="Proteomes" id="UP001321473"/>
    </source>
</evidence>
<sequence>MHYTDVIAQWMPCTHLSGVFFTLISLSEGATVLLLPGFRIELLLTSIERYQVLDLETGKPLAAEKDGEILVRGPQLMLGYLNKPEATENAIDADGWYRT</sequence>
<dbReference type="SUPFAM" id="SSF56801">
    <property type="entry name" value="Acetyl-CoA synthetase-like"/>
    <property type="match status" value="1"/>
</dbReference>
<dbReference type="GO" id="GO:0016405">
    <property type="term" value="F:CoA-ligase activity"/>
    <property type="evidence" value="ECO:0007669"/>
    <property type="project" value="TreeGrafter"/>
</dbReference>
<reference evidence="1 2" key="1">
    <citation type="journal article" date="2023" name="Arcadia Sci">
        <title>De novo assembly of a long-read Amblyomma americanum tick genome.</title>
        <authorList>
            <person name="Chou S."/>
            <person name="Poskanzer K.E."/>
            <person name="Rollins M."/>
            <person name="Thuy-Boun P.S."/>
        </authorList>
    </citation>
    <scope>NUCLEOTIDE SEQUENCE [LARGE SCALE GENOMIC DNA]</scope>
    <source>
        <strain evidence="1">F_SG_1</strain>
        <tissue evidence="1">Salivary glands</tissue>
    </source>
</reference>
<evidence type="ECO:0000313" key="1">
    <source>
        <dbReference type="EMBL" id="KAK8785436.1"/>
    </source>
</evidence>
<dbReference type="Gene3D" id="2.30.38.10">
    <property type="entry name" value="Luciferase, Domain 3"/>
    <property type="match status" value="1"/>
</dbReference>
<gene>
    <name evidence="1" type="ORF">V5799_008199</name>
</gene>
<evidence type="ECO:0008006" key="3">
    <source>
        <dbReference type="Google" id="ProtNLM"/>
    </source>
</evidence>
<dbReference type="Gene3D" id="3.40.50.980">
    <property type="match status" value="1"/>
</dbReference>
<organism evidence="1 2">
    <name type="scientific">Amblyomma americanum</name>
    <name type="common">Lone star tick</name>
    <dbReference type="NCBI Taxonomy" id="6943"/>
    <lineage>
        <taxon>Eukaryota</taxon>
        <taxon>Metazoa</taxon>
        <taxon>Ecdysozoa</taxon>
        <taxon>Arthropoda</taxon>
        <taxon>Chelicerata</taxon>
        <taxon>Arachnida</taxon>
        <taxon>Acari</taxon>
        <taxon>Parasitiformes</taxon>
        <taxon>Ixodida</taxon>
        <taxon>Ixodoidea</taxon>
        <taxon>Ixodidae</taxon>
        <taxon>Amblyomminae</taxon>
        <taxon>Amblyomma</taxon>
    </lineage>
</organism>
<dbReference type="PANTHER" id="PTHR24096">
    <property type="entry name" value="LONG-CHAIN-FATTY-ACID--COA LIGASE"/>
    <property type="match status" value="1"/>
</dbReference>